<feature type="transmembrane region" description="Helical" evidence="1">
    <location>
        <begin position="530"/>
        <end position="548"/>
    </location>
</feature>
<evidence type="ECO:0000256" key="1">
    <source>
        <dbReference type="SAM" id="Phobius"/>
    </source>
</evidence>
<dbReference type="OrthoDB" id="9150973at2"/>
<keyword evidence="1" id="KW-1133">Transmembrane helix</keyword>
<gene>
    <name evidence="2" type="ORF">FCL40_04085</name>
</gene>
<dbReference type="Gene3D" id="3.40.50.450">
    <property type="match status" value="1"/>
</dbReference>
<organism evidence="2 3">
    <name type="scientific">Ferrimonas sediminicola</name>
    <dbReference type="NCBI Taxonomy" id="2569538"/>
    <lineage>
        <taxon>Bacteria</taxon>
        <taxon>Pseudomonadati</taxon>
        <taxon>Pseudomonadota</taxon>
        <taxon>Gammaproteobacteria</taxon>
        <taxon>Alteromonadales</taxon>
        <taxon>Ferrimonadaceae</taxon>
        <taxon>Ferrimonas</taxon>
    </lineage>
</organism>
<dbReference type="RefSeq" id="WP_136851638.1">
    <property type="nucleotide sequence ID" value="NZ_SWCI01000002.1"/>
</dbReference>
<feature type="transmembrane region" description="Helical" evidence="1">
    <location>
        <begin position="358"/>
        <end position="375"/>
    </location>
</feature>
<name>A0A4V5NVP1_9GAMM</name>
<dbReference type="AlphaFoldDB" id="A0A4V5NVP1"/>
<evidence type="ECO:0000313" key="2">
    <source>
        <dbReference type="EMBL" id="TKB50343.1"/>
    </source>
</evidence>
<feature type="transmembrane region" description="Helical" evidence="1">
    <location>
        <begin position="498"/>
        <end position="518"/>
    </location>
</feature>
<evidence type="ECO:0000313" key="3">
    <source>
        <dbReference type="Proteomes" id="UP000305674"/>
    </source>
</evidence>
<protein>
    <recommendedName>
        <fullName evidence="4">SMODS and SLOG-associating 2TM effector domain-containing protein</fullName>
    </recommendedName>
</protein>
<keyword evidence="3" id="KW-1185">Reference proteome</keyword>
<keyword evidence="1" id="KW-0472">Membrane</keyword>
<dbReference type="SUPFAM" id="SSF102405">
    <property type="entry name" value="MCP/YpsA-like"/>
    <property type="match status" value="1"/>
</dbReference>
<proteinExistence type="predicted"/>
<accession>A0A4V5NVP1</accession>
<dbReference type="Proteomes" id="UP000305674">
    <property type="component" value="Unassembled WGS sequence"/>
</dbReference>
<keyword evidence="1" id="KW-0812">Transmembrane</keyword>
<dbReference type="EMBL" id="SWCI01000002">
    <property type="protein sequence ID" value="TKB50343.1"/>
    <property type="molecule type" value="Genomic_DNA"/>
</dbReference>
<evidence type="ECO:0008006" key="4">
    <source>
        <dbReference type="Google" id="ProtNLM"/>
    </source>
</evidence>
<sequence length="616" mass="68194">MLPADPHLSALPFIVGVSGHRDLAPEREVEVKGHIREALTYWLGQLDPVTPLWVMTGLAAGADTWVAEVALEMKRSLGGERIRVKACLPMPLACYRRDFSGLDYDPQAEQRLDALVETLTQQGEEILVVPSHLPDEVQARALEDADYGPERNTLYLNQSLFVAKYANVLLALWDGQPSRGAGGTGDAVAYKLGQPPQWPLGQANPALAPVSQFDGQMGGLVHRLPVSRLGGAEPLTPEFCPFDGQGLKGSRAGPGQLWASQCDTEMGEGSTAQFLSGEFVRLLADLNQFNALSLPTESDPYPAAGLEQTQPVFLRADAIALERQSGYRRTVQRFFLSALLVLTLYEIASNYLNGDTGAWIFAGMLGGLLYCALLVKHAARRELKWKYQLARGIAEGMRIRGFLNLSAVAPTAAPLIPRRFRQHLPLLNHAIALAELDWWRAAPGFCAETVRSRWIQDQRNFLSARLSRQRVSALSWRERFYKRPLYAAELCQRWAKGLFNGSIVFALALFMVVALQYGLGNPVFADSKDYLMLGLQYSLMTAGAIALWSELAGYETTAEGYRSMEQLYLRADGLLSGEMTPAKEVMLTELAREAMFEHVTWHNAEAENDLKQKQQP</sequence>
<reference evidence="2 3" key="1">
    <citation type="submission" date="2019-04" db="EMBL/GenBank/DDBJ databases">
        <authorList>
            <person name="Hwang J.C."/>
        </authorList>
    </citation>
    <scope>NUCLEOTIDE SEQUENCE [LARGE SCALE GENOMIC DNA]</scope>
    <source>
        <strain evidence="2 3">IMCC35001</strain>
    </source>
</reference>
<comment type="caution">
    <text evidence="2">The sequence shown here is derived from an EMBL/GenBank/DDBJ whole genome shotgun (WGS) entry which is preliminary data.</text>
</comment>